<accession>A0ABZ1WFJ6</accession>
<dbReference type="RefSeq" id="WP_329494457.1">
    <property type="nucleotide sequence ID" value="NZ_CP108460.1"/>
</dbReference>
<name>A0ABZ1WFJ6_9ACTN</name>
<dbReference type="EMBL" id="CP108482">
    <property type="protein sequence ID" value="WUS59445.1"/>
    <property type="molecule type" value="Genomic_DNA"/>
</dbReference>
<reference evidence="1 2" key="1">
    <citation type="submission" date="2022-10" db="EMBL/GenBank/DDBJ databases">
        <title>The complete genomes of actinobacterial strains from the NBC collection.</title>
        <authorList>
            <person name="Joergensen T.S."/>
            <person name="Alvarez Arevalo M."/>
            <person name="Sterndorff E.B."/>
            <person name="Faurdal D."/>
            <person name="Vuksanovic O."/>
            <person name="Mourched A.-S."/>
            <person name="Charusanti P."/>
            <person name="Shaw S."/>
            <person name="Blin K."/>
            <person name="Weber T."/>
        </authorList>
    </citation>
    <scope>NUCLEOTIDE SEQUENCE [LARGE SCALE GENOMIC DNA]</scope>
    <source>
        <strain evidence="1 2">NBC_01247</strain>
    </source>
</reference>
<sequence length="71" mass="7347">MTIFVAALGALTAGPAGHLVARRAGPTENVDGLLAEQERSAQARAARASFNSIAMPSTYGPSTDQLGKYDK</sequence>
<protein>
    <submittedName>
        <fullName evidence="1">Uncharacterized protein</fullName>
    </submittedName>
</protein>
<keyword evidence="2" id="KW-1185">Reference proteome</keyword>
<dbReference type="Proteomes" id="UP001432014">
    <property type="component" value="Chromosome"/>
</dbReference>
<evidence type="ECO:0000313" key="1">
    <source>
        <dbReference type="EMBL" id="WUS59445.1"/>
    </source>
</evidence>
<evidence type="ECO:0000313" key="2">
    <source>
        <dbReference type="Proteomes" id="UP001432014"/>
    </source>
</evidence>
<gene>
    <name evidence="1" type="ORF">OG469_30425</name>
</gene>
<organism evidence="1 2">
    <name type="scientific">Kitasatospora herbaricolor</name>
    <dbReference type="NCBI Taxonomy" id="68217"/>
    <lineage>
        <taxon>Bacteria</taxon>
        <taxon>Bacillati</taxon>
        <taxon>Actinomycetota</taxon>
        <taxon>Actinomycetes</taxon>
        <taxon>Kitasatosporales</taxon>
        <taxon>Streptomycetaceae</taxon>
        <taxon>Kitasatospora</taxon>
    </lineage>
</organism>
<proteinExistence type="predicted"/>